<comment type="caution">
    <text evidence="1">The sequence shown here is derived from an EMBL/GenBank/DDBJ whole genome shotgun (WGS) entry which is preliminary data.</text>
</comment>
<dbReference type="AlphaFoldDB" id="A0A2S8G382"/>
<dbReference type="OrthoDB" id="275291at2"/>
<dbReference type="InterPro" id="IPR008969">
    <property type="entry name" value="CarboxyPept-like_regulatory"/>
</dbReference>
<organism evidence="1 2">
    <name type="scientific">Blastopirellula marina</name>
    <dbReference type="NCBI Taxonomy" id="124"/>
    <lineage>
        <taxon>Bacteria</taxon>
        <taxon>Pseudomonadati</taxon>
        <taxon>Planctomycetota</taxon>
        <taxon>Planctomycetia</taxon>
        <taxon>Pirellulales</taxon>
        <taxon>Pirellulaceae</taxon>
        <taxon>Blastopirellula</taxon>
    </lineage>
</organism>
<dbReference type="RefSeq" id="WP_105349922.1">
    <property type="nucleotide sequence ID" value="NZ_PUIA01000016.1"/>
</dbReference>
<evidence type="ECO:0008006" key="3">
    <source>
        <dbReference type="Google" id="ProtNLM"/>
    </source>
</evidence>
<accession>A0A2S8G382</accession>
<sequence length="139" mass="15157">MFTYELKRVTAVLGLSFVLLSLGCGKQEYGDLGQATGVVTLNGNPYPGAMVTFTPGKGRPSIAITNEDGSYELVYIRDTKGVVPGEHRVSISTVPPVQPDDYRGPAFKDPLPVRYNKKSELTRTVELGPNTFDFELTSK</sequence>
<evidence type="ECO:0000313" key="2">
    <source>
        <dbReference type="Proteomes" id="UP000240009"/>
    </source>
</evidence>
<dbReference type="SUPFAM" id="SSF49464">
    <property type="entry name" value="Carboxypeptidase regulatory domain-like"/>
    <property type="match status" value="1"/>
</dbReference>
<dbReference type="PROSITE" id="PS51257">
    <property type="entry name" value="PROKAR_LIPOPROTEIN"/>
    <property type="match status" value="1"/>
</dbReference>
<gene>
    <name evidence="1" type="ORF">C5Y96_02240</name>
</gene>
<proteinExistence type="predicted"/>
<evidence type="ECO:0000313" key="1">
    <source>
        <dbReference type="EMBL" id="PQO38721.1"/>
    </source>
</evidence>
<dbReference type="EMBL" id="PUIA01000016">
    <property type="protein sequence ID" value="PQO38721.1"/>
    <property type="molecule type" value="Genomic_DNA"/>
</dbReference>
<dbReference type="Proteomes" id="UP000240009">
    <property type="component" value="Unassembled WGS sequence"/>
</dbReference>
<reference evidence="1 2" key="1">
    <citation type="submission" date="2018-02" db="EMBL/GenBank/DDBJ databases">
        <title>Comparative genomes isolates from brazilian mangrove.</title>
        <authorList>
            <person name="Araujo J.E."/>
            <person name="Taketani R.G."/>
            <person name="Silva M.C.P."/>
            <person name="Loureco M.V."/>
            <person name="Andreote F.D."/>
        </authorList>
    </citation>
    <scope>NUCLEOTIDE SEQUENCE [LARGE SCALE GENOMIC DNA]</scope>
    <source>
        <strain evidence="1 2">HEX-2 MGV</strain>
    </source>
</reference>
<protein>
    <recommendedName>
        <fullName evidence="3">Carboxypeptidase regulatory-like domain-containing protein</fullName>
    </recommendedName>
</protein>
<name>A0A2S8G382_9BACT</name>